<gene>
    <name evidence="3" type="ORF">A2319_03190</name>
</gene>
<protein>
    <submittedName>
        <fullName evidence="3">Uncharacterized protein</fullName>
    </submittedName>
</protein>
<sequence length="481" mass="54126">MFSREFLDPGHKKVIVACKKEARPIPHFPELTEKKYRDLLIQGNDLQRSWYEKGYQEHALDIHLEGNPPTLRIVSACSDGRIDDPGTFEGSRAQGFAIDRLPLAGAIVSPTLAEAVSSGKPMEALSVLRADTEKKEALFAEFDKIYGARLKEKLALSDAIAIALKELVSPGENAQSALVEQLKKSAKDRNKKNIPLETLEAKMTSMPQGAPLIELELQSHSDINELQNDHEHHGCGAWCSNTKNALESTAVTALMLEEYIAERFPQAKERIRVVRVHHLTGTDEKIVDTKSLDGQKKIDPALQRELEKHDFSPREYKDADKGIVRSDSKPYNRNDRTEHSEPVVMISNTPSAFAMPYVSKLEQTMLADPAATYKFLKVLVHIASVKHIAREKEAHAQGKRTEKQPLLIHFDFPADDPQTLALYEQLYQQFQEELQNSESDLREQLKKDGVETDEVVVVRTKTHAARLVDPENISLKTEFIS</sequence>
<comment type="caution">
    <text evidence="3">The sequence shown here is derived from an EMBL/GenBank/DDBJ whole genome shotgun (WGS) entry which is preliminary data.</text>
</comment>
<evidence type="ECO:0000313" key="3">
    <source>
        <dbReference type="EMBL" id="OGY87582.1"/>
    </source>
</evidence>
<feature type="coiled-coil region" evidence="1">
    <location>
        <begin position="420"/>
        <end position="447"/>
    </location>
</feature>
<name>A0A1G2BEK8_9BACT</name>
<proteinExistence type="predicted"/>
<evidence type="ECO:0000256" key="2">
    <source>
        <dbReference type="SAM" id="MobiDB-lite"/>
    </source>
</evidence>
<evidence type="ECO:0000256" key="1">
    <source>
        <dbReference type="SAM" id="Coils"/>
    </source>
</evidence>
<dbReference type="Proteomes" id="UP000176420">
    <property type="component" value="Unassembled WGS sequence"/>
</dbReference>
<dbReference type="EMBL" id="MHKI01000007">
    <property type="protein sequence ID" value="OGY87582.1"/>
    <property type="molecule type" value="Genomic_DNA"/>
</dbReference>
<keyword evidence="1" id="KW-0175">Coiled coil</keyword>
<accession>A0A1G2BEK8</accession>
<organism evidence="3 4">
    <name type="scientific">Candidatus Kerfeldbacteria bacterium RIFOXYB2_FULL_38_14</name>
    <dbReference type="NCBI Taxonomy" id="1798547"/>
    <lineage>
        <taxon>Bacteria</taxon>
        <taxon>Candidatus Kerfeldiibacteriota</taxon>
    </lineage>
</organism>
<reference evidence="3 4" key="1">
    <citation type="journal article" date="2016" name="Nat. Commun.">
        <title>Thousands of microbial genomes shed light on interconnected biogeochemical processes in an aquifer system.</title>
        <authorList>
            <person name="Anantharaman K."/>
            <person name="Brown C.T."/>
            <person name="Hug L.A."/>
            <person name="Sharon I."/>
            <person name="Castelle C.J."/>
            <person name="Probst A.J."/>
            <person name="Thomas B.C."/>
            <person name="Singh A."/>
            <person name="Wilkins M.J."/>
            <person name="Karaoz U."/>
            <person name="Brodie E.L."/>
            <person name="Williams K.H."/>
            <person name="Hubbard S.S."/>
            <person name="Banfield J.F."/>
        </authorList>
    </citation>
    <scope>NUCLEOTIDE SEQUENCE [LARGE SCALE GENOMIC DNA]</scope>
</reference>
<evidence type="ECO:0000313" key="4">
    <source>
        <dbReference type="Proteomes" id="UP000176420"/>
    </source>
</evidence>
<dbReference type="AlphaFoldDB" id="A0A1G2BEK8"/>
<feature type="region of interest" description="Disordered" evidence="2">
    <location>
        <begin position="298"/>
        <end position="339"/>
    </location>
</feature>